<evidence type="ECO:0008006" key="4">
    <source>
        <dbReference type="Google" id="ProtNLM"/>
    </source>
</evidence>
<accession>A0ABR1TW47</accession>
<name>A0ABR1TW47_9PEZI</name>
<reference evidence="2 3" key="1">
    <citation type="submission" date="2023-01" db="EMBL/GenBank/DDBJ databases">
        <title>Analysis of 21 Apiospora genomes using comparative genomics revels a genus with tremendous synthesis potential of carbohydrate active enzymes and secondary metabolites.</title>
        <authorList>
            <person name="Sorensen T."/>
        </authorList>
    </citation>
    <scope>NUCLEOTIDE SEQUENCE [LARGE SCALE GENOMIC DNA]</scope>
    <source>
        <strain evidence="2 3">CBS 33761</strain>
    </source>
</reference>
<comment type="caution">
    <text evidence="2">The sequence shown here is derived from an EMBL/GenBank/DDBJ whole genome shotgun (WGS) entry which is preliminary data.</text>
</comment>
<evidence type="ECO:0000313" key="2">
    <source>
        <dbReference type="EMBL" id="KAK8050865.1"/>
    </source>
</evidence>
<dbReference type="EMBL" id="JAQQWK010000002">
    <property type="protein sequence ID" value="KAK8050865.1"/>
    <property type="molecule type" value="Genomic_DNA"/>
</dbReference>
<dbReference type="Proteomes" id="UP001444661">
    <property type="component" value="Unassembled WGS sequence"/>
</dbReference>
<gene>
    <name evidence="2" type="ORF">PG993_002250</name>
</gene>
<keyword evidence="1" id="KW-0732">Signal</keyword>
<feature type="signal peptide" evidence="1">
    <location>
        <begin position="1"/>
        <end position="20"/>
    </location>
</feature>
<proteinExistence type="predicted"/>
<keyword evidence="3" id="KW-1185">Reference proteome</keyword>
<feature type="chain" id="PRO_5047167889" description="Secreted protein" evidence="1">
    <location>
        <begin position="21"/>
        <end position="178"/>
    </location>
</feature>
<organism evidence="2 3">
    <name type="scientific">Apiospora rasikravindrae</name>
    <dbReference type="NCBI Taxonomy" id="990691"/>
    <lineage>
        <taxon>Eukaryota</taxon>
        <taxon>Fungi</taxon>
        <taxon>Dikarya</taxon>
        <taxon>Ascomycota</taxon>
        <taxon>Pezizomycotina</taxon>
        <taxon>Sordariomycetes</taxon>
        <taxon>Xylariomycetidae</taxon>
        <taxon>Amphisphaeriales</taxon>
        <taxon>Apiosporaceae</taxon>
        <taxon>Apiospora</taxon>
    </lineage>
</organism>
<protein>
    <recommendedName>
        <fullName evidence="4">Secreted protein</fullName>
    </recommendedName>
</protein>
<evidence type="ECO:0000256" key="1">
    <source>
        <dbReference type="SAM" id="SignalP"/>
    </source>
</evidence>
<sequence length="178" mass="18347">MTIDALEAWLILALPILILGHEPNDHARAFLPNGTRDPLSAVRFNLLESVARVGAAGQEGVVPDLGGVLVLKHGDDGARVVGEMAPGHAVARVDAGSVLAFLKHVLDFLGHVIDVGLVQLDAAAAGDGGDAGRGRVVLGVEAPTFAGVWVGDEHHASIATVKSTRKKAPQAGPWNCEG</sequence>
<evidence type="ECO:0000313" key="3">
    <source>
        <dbReference type="Proteomes" id="UP001444661"/>
    </source>
</evidence>